<keyword evidence="9" id="KW-1185">Reference proteome</keyword>
<dbReference type="Pfam" id="PF00056">
    <property type="entry name" value="Ldh_1_N"/>
    <property type="match status" value="1"/>
</dbReference>
<evidence type="ECO:0000313" key="7">
    <source>
        <dbReference type="EMBL" id="CAF0832668.1"/>
    </source>
</evidence>
<evidence type="ECO:0000313" key="9">
    <source>
        <dbReference type="Proteomes" id="UP000663870"/>
    </source>
</evidence>
<feature type="domain" description="Lactate/malate dehydrogenase C-terminal" evidence="5">
    <location>
        <begin position="230"/>
        <end position="399"/>
    </location>
</feature>
<proteinExistence type="predicted"/>
<dbReference type="PANTHER" id="PTHR43128:SF16">
    <property type="entry name" value="L-LACTATE DEHYDROGENASE"/>
    <property type="match status" value="1"/>
</dbReference>
<evidence type="ECO:0008006" key="10">
    <source>
        <dbReference type="Google" id="ProtNLM"/>
    </source>
</evidence>
<dbReference type="PRINTS" id="PR00086">
    <property type="entry name" value="LLDHDRGNASE"/>
</dbReference>
<dbReference type="InterPro" id="IPR015955">
    <property type="entry name" value="Lactate_DH/Glyco_Ohase_4_C"/>
</dbReference>
<keyword evidence="2" id="KW-0520">NAD</keyword>
<dbReference type="Proteomes" id="UP000663870">
    <property type="component" value="Unassembled WGS sequence"/>
</dbReference>
<dbReference type="GO" id="GO:0004459">
    <property type="term" value="F:L-lactate dehydrogenase (NAD+) activity"/>
    <property type="evidence" value="ECO:0007669"/>
    <property type="project" value="TreeGrafter"/>
</dbReference>
<evidence type="ECO:0000259" key="5">
    <source>
        <dbReference type="Pfam" id="PF02866"/>
    </source>
</evidence>
<evidence type="ECO:0000313" key="6">
    <source>
        <dbReference type="EMBL" id="CAF0722013.1"/>
    </source>
</evidence>
<dbReference type="Gene3D" id="3.40.50.720">
    <property type="entry name" value="NAD(P)-binding Rossmann-like Domain"/>
    <property type="match status" value="1"/>
</dbReference>
<feature type="compositionally biased region" description="Acidic residues" evidence="3">
    <location>
        <begin position="14"/>
        <end position="26"/>
    </location>
</feature>
<feature type="region of interest" description="Disordered" evidence="3">
    <location>
        <begin position="1"/>
        <end position="45"/>
    </location>
</feature>
<accession>A0A813MEF7</accession>
<dbReference type="InterPro" id="IPR036291">
    <property type="entry name" value="NAD(P)-bd_dom_sf"/>
</dbReference>
<evidence type="ECO:0000256" key="3">
    <source>
        <dbReference type="SAM" id="MobiDB-lite"/>
    </source>
</evidence>
<dbReference type="Proteomes" id="UP000663854">
    <property type="component" value="Unassembled WGS sequence"/>
</dbReference>
<dbReference type="AlphaFoldDB" id="A0A813MEF7"/>
<dbReference type="InterPro" id="IPR001236">
    <property type="entry name" value="Lactate/malate_DH_N"/>
</dbReference>
<dbReference type="SUPFAM" id="SSF51735">
    <property type="entry name" value="NAD(P)-binding Rossmann-fold domains"/>
    <property type="match status" value="1"/>
</dbReference>
<dbReference type="EMBL" id="CAJNOH010000001">
    <property type="protein sequence ID" value="CAF0722013.1"/>
    <property type="molecule type" value="Genomic_DNA"/>
</dbReference>
<dbReference type="PANTHER" id="PTHR43128">
    <property type="entry name" value="L-2-HYDROXYCARBOXYLATE DEHYDROGENASE (NAD(P)(+))"/>
    <property type="match status" value="1"/>
</dbReference>
<dbReference type="GO" id="GO:0006089">
    <property type="term" value="P:lactate metabolic process"/>
    <property type="evidence" value="ECO:0007669"/>
    <property type="project" value="TreeGrafter"/>
</dbReference>
<protein>
    <recommendedName>
        <fullName evidence="10">L-lactate dehydrogenase</fullName>
    </recommendedName>
</protein>
<reference evidence="6" key="1">
    <citation type="submission" date="2021-02" db="EMBL/GenBank/DDBJ databases">
        <authorList>
            <person name="Nowell W R."/>
        </authorList>
    </citation>
    <scope>NUCLEOTIDE SEQUENCE</scope>
</reference>
<keyword evidence="1" id="KW-0560">Oxidoreductase</keyword>
<evidence type="ECO:0000259" key="4">
    <source>
        <dbReference type="Pfam" id="PF00056"/>
    </source>
</evidence>
<dbReference type="Gene3D" id="3.90.110.10">
    <property type="entry name" value="Lactate dehydrogenase/glycoside hydrolase, family 4, C-terminal"/>
    <property type="match status" value="1"/>
</dbReference>
<gene>
    <name evidence="7" type="ORF">JXQ802_LOCUS5777</name>
    <name evidence="6" type="ORF">PYM288_LOCUS272</name>
</gene>
<dbReference type="InterPro" id="IPR022383">
    <property type="entry name" value="Lactate/malate_DH_C"/>
</dbReference>
<sequence length="402" mass="44848">MNEYDDNEKQEVAKEEEEEEEEENDEKDLSSVHQDETNDQTFKQLNNEETKLQNDLANELKYNLKIPITDEPPNIGPTPYKVAIVGMNELGSATAFLLICRQIVTDVVIIDRNTKRLAAEYADLSTCTTFVSGVNVQASNQLGSCEGARVVILCDVSDDDDDEGQKTSSTTQSSSQNEKILSNFKTISRAISIYASDCVMIVGLQPFEVMTQLCATNSMLPSYRIIAPGTMIDSAHFKLLIGEKLEISPASITGIMIGGHGHNNLPLWNSITVGGIHLLSENSSIGKSYDKENWNQLHINVNQRQEEIIKTKGTEVWSISMASSELVECILRNKREIHTVTVNIKGYYDVNDDLFISIPAIISQNGVSHLITTNFSNHNNENEFSKIIENIQMIIKEKLKNI</sequence>
<evidence type="ECO:0000256" key="1">
    <source>
        <dbReference type="ARBA" id="ARBA00023002"/>
    </source>
</evidence>
<evidence type="ECO:0000256" key="2">
    <source>
        <dbReference type="ARBA" id="ARBA00023027"/>
    </source>
</evidence>
<evidence type="ECO:0000313" key="8">
    <source>
        <dbReference type="Proteomes" id="UP000663854"/>
    </source>
</evidence>
<dbReference type="InterPro" id="IPR001557">
    <property type="entry name" value="L-lactate/malate_DH"/>
</dbReference>
<dbReference type="EMBL" id="CAJNOL010000087">
    <property type="protein sequence ID" value="CAF0832668.1"/>
    <property type="molecule type" value="Genomic_DNA"/>
</dbReference>
<organism evidence="6 8">
    <name type="scientific">Rotaria sordida</name>
    <dbReference type="NCBI Taxonomy" id="392033"/>
    <lineage>
        <taxon>Eukaryota</taxon>
        <taxon>Metazoa</taxon>
        <taxon>Spiralia</taxon>
        <taxon>Gnathifera</taxon>
        <taxon>Rotifera</taxon>
        <taxon>Eurotatoria</taxon>
        <taxon>Bdelloidea</taxon>
        <taxon>Philodinida</taxon>
        <taxon>Philodinidae</taxon>
        <taxon>Rotaria</taxon>
    </lineage>
</organism>
<comment type="caution">
    <text evidence="6">The sequence shown here is derived from an EMBL/GenBank/DDBJ whole genome shotgun (WGS) entry which is preliminary data.</text>
</comment>
<dbReference type="SUPFAM" id="SSF56327">
    <property type="entry name" value="LDH C-terminal domain-like"/>
    <property type="match status" value="1"/>
</dbReference>
<feature type="domain" description="Lactate/malate dehydrogenase N-terminal" evidence="4">
    <location>
        <begin position="81"/>
        <end position="226"/>
    </location>
</feature>
<dbReference type="Pfam" id="PF02866">
    <property type="entry name" value="Ldh_1_C"/>
    <property type="match status" value="1"/>
</dbReference>
<name>A0A813MEF7_9BILA</name>
<feature type="compositionally biased region" description="Basic and acidic residues" evidence="3">
    <location>
        <begin position="27"/>
        <end position="36"/>
    </location>
</feature>